<feature type="binding site" evidence="8">
    <location>
        <position position="244"/>
    </location>
    <ligand>
        <name>NADP(+)</name>
        <dbReference type="ChEBI" id="CHEBI:58349"/>
    </ligand>
</feature>
<dbReference type="InterPro" id="IPR013708">
    <property type="entry name" value="Shikimate_DH-bd_N"/>
</dbReference>
<evidence type="ECO:0000256" key="4">
    <source>
        <dbReference type="ARBA" id="ARBA00022857"/>
    </source>
</evidence>
<reference evidence="12 13" key="1">
    <citation type="submission" date="2017-10" db="EMBL/GenBank/DDBJ databases">
        <title>Massilia psychrophilum sp. nov., a novel purple-pigmented bacterium isolated from Tianshan glacier, Xinjiang Municipality, China.</title>
        <authorList>
            <person name="Wang H."/>
        </authorList>
    </citation>
    <scope>NUCLEOTIDE SEQUENCE [LARGE SCALE GENOMIC DNA]</scope>
    <source>
        <strain evidence="12 13">JCM 30813</strain>
    </source>
</reference>
<dbReference type="Pfam" id="PF08501">
    <property type="entry name" value="Shikimate_dh_N"/>
    <property type="match status" value="1"/>
</dbReference>
<evidence type="ECO:0000259" key="9">
    <source>
        <dbReference type="Pfam" id="PF01488"/>
    </source>
</evidence>
<evidence type="ECO:0000256" key="6">
    <source>
        <dbReference type="ARBA" id="ARBA00023141"/>
    </source>
</evidence>
<evidence type="ECO:0000256" key="5">
    <source>
        <dbReference type="ARBA" id="ARBA00023002"/>
    </source>
</evidence>
<evidence type="ECO:0000313" key="13">
    <source>
        <dbReference type="Proteomes" id="UP000228593"/>
    </source>
</evidence>
<dbReference type="InterPro" id="IPR006151">
    <property type="entry name" value="Shikm_DH/Glu-tRNA_Rdtase"/>
</dbReference>
<feature type="binding site" evidence="8">
    <location>
        <position position="221"/>
    </location>
    <ligand>
        <name>NADP(+)</name>
        <dbReference type="ChEBI" id="CHEBI:58349"/>
    </ligand>
</feature>
<comment type="similarity">
    <text evidence="8">Belongs to the shikimate dehydrogenase family.</text>
</comment>
<dbReference type="NCBIfam" id="NF001310">
    <property type="entry name" value="PRK00258.1-2"/>
    <property type="match status" value="1"/>
</dbReference>
<comment type="subunit">
    <text evidence="8">Homodimer.</text>
</comment>
<gene>
    <name evidence="8" type="primary">aroE</name>
    <name evidence="12" type="ORF">CR103_01710</name>
</gene>
<evidence type="ECO:0000256" key="8">
    <source>
        <dbReference type="HAMAP-Rule" id="MF_00222"/>
    </source>
</evidence>
<dbReference type="GO" id="GO:0004764">
    <property type="term" value="F:shikimate 3-dehydrogenase (NADP+) activity"/>
    <property type="evidence" value="ECO:0007669"/>
    <property type="project" value="UniProtKB-UniRule"/>
</dbReference>
<protein>
    <recommendedName>
        <fullName evidence="2 8">Shikimate dehydrogenase (NADP(+))</fullName>
        <shortName evidence="8">SDH</shortName>
        <ecNumber evidence="2 8">1.1.1.25</ecNumber>
    </recommendedName>
</protein>
<dbReference type="InterPro" id="IPR022893">
    <property type="entry name" value="Shikimate_DH_fam"/>
</dbReference>
<comment type="caution">
    <text evidence="8">Lacks conserved residue(s) required for the propagation of feature annotation.</text>
</comment>
<dbReference type="EMBL" id="PDOB01000001">
    <property type="protein sequence ID" value="PIL41765.1"/>
    <property type="molecule type" value="Genomic_DNA"/>
</dbReference>
<comment type="pathway">
    <text evidence="1 8">Metabolic intermediate biosynthesis; chorismate biosynthesis; chorismate from D-erythrose 4-phosphate and phosphoenolpyruvate: step 4/7.</text>
</comment>
<dbReference type="GO" id="GO:0009423">
    <property type="term" value="P:chorismate biosynthetic process"/>
    <property type="evidence" value="ECO:0007669"/>
    <property type="project" value="UniProtKB-UniRule"/>
</dbReference>
<dbReference type="InterPro" id="IPR011342">
    <property type="entry name" value="Shikimate_DH"/>
</dbReference>
<dbReference type="GO" id="GO:0005829">
    <property type="term" value="C:cytosol"/>
    <property type="evidence" value="ECO:0007669"/>
    <property type="project" value="TreeGrafter"/>
</dbReference>
<dbReference type="SUPFAM" id="SSF51735">
    <property type="entry name" value="NAD(P)-binding Rossmann-fold domains"/>
    <property type="match status" value="1"/>
</dbReference>
<keyword evidence="6 8" id="KW-0057">Aromatic amino acid biosynthesis</keyword>
<dbReference type="PANTHER" id="PTHR21089">
    <property type="entry name" value="SHIKIMATE DEHYDROGENASE"/>
    <property type="match status" value="1"/>
</dbReference>
<feature type="binding site" evidence="8">
    <location>
        <position position="223"/>
    </location>
    <ligand>
        <name>shikimate</name>
        <dbReference type="ChEBI" id="CHEBI:36208"/>
    </ligand>
</feature>
<sequence>MTVTVGVNARYCVIGNPVAHSKSPTIHAAFALQTGQGIVYERCLAPVDGFAAIVRQLVASGYSGANVTVPFKLEAAALATTLSERARAAGAVNTLSFTPSGIAGDNTDGAGLVGDILHNAGVAIAGRRVLLVGAGGAARGAILPLLQQGPRQLVIANRTAATAENLAASFNSHGVPVEACTFADLDGRFDIVVNATSASLAGDLPPLPPAVFGAGTLALDMMYAADPTPFMRFAAAHGASMRDGLGMLVEQAAEAFFVWRGVRPQTCALLAAMRPPA</sequence>
<dbReference type="RefSeq" id="WP_099914251.1">
    <property type="nucleotide sequence ID" value="NZ_BMHS01000001.1"/>
</dbReference>
<dbReference type="AlphaFoldDB" id="A0A2G8T6T8"/>
<comment type="catalytic activity">
    <reaction evidence="7 8">
        <text>shikimate + NADP(+) = 3-dehydroshikimate + NADPH + H(+)</text>
        <dbReference type="Rhea" id="RHEA:17737"/>
        <dbReference type="ChEBI" id="CHEBI:15378"/>
        <dbReference type="ChEBI" id="CHEBI:16630"/>
        <dbReference type="ChEBI" id="CHEBI:36208"/>
        <dbReference type="ChEBI" id="CHEBI:57783"/>
        <dbReference type="ChEBI" id="CHEBI:58349"/>
        <dbReference type="EC" id="1.1.1.25"/>
    </reaction>
</comment>
<feature type="binding site" evidence="8">
    <location>
        <begin position="21"/>
        <end position="23"/>
    </location>
    <ligand>
        <name>shikimate</name>
        <dbReference type="ChEBI" id="CHEBI:36208"/>
    </ligand>
</feature>
<evidence type="ECO:0000259" key="11">
    <source>
        <dbReference type="Pfam" id="PF18317"/>
    </source>
</evidence>
<evidence type="ECO:0000256" key="1">
    <source>
        <dbReference type="ARBA" id="ARBA00004871"/>
    </source>
</evidence>
<feature type="binding site" evidence="8">
    <location>
        <position position="84"/>
    </location>
    <ligand>
        <name>NADP(+)</name>
        <dbReference type="ChEBI" id="CHEBI:58349"/>
    </ligand>
</feature>
<dbReference type="UniPathway" id="UPA00053">
    <property type="reaction ID" value="UER00087"/>
</dbReference>
<comment type="function">
    <text evidence="8">Involved in the biosynthesis of the chorismate, which leads to the biosynthesis of aromatic amino acids. Catalyzes the reversible NADPH linked reduction of 3-dehydroshikimate (DHSA) to yield shikimate (SA).</text>
</comment>
<dbReference type="NCBIfam" id="TIGR00507">
    <property type="entry name" value="aroE"/>
    <property type="match status" value="1"/>
</dbReference>
<evidence type="ECO:0000259" key="10">
    <source>
        <dbReference type="Pfam" id="PF08501"/>
    </source>
</evidence>
<feature type="binding site" evidence="8">
    <location>
        <position position="251"/>
    </location>
    <ligand>
        <name>shikimate</name>
        <dbReference type="ChEBI" id="CHEBI:36208"/>
    </ligand>
</feature>
<accession>A0A2G8T6T8</accession>
<dbReference type="GO" id="GO:0009073">
    <property type="term" value="P:aromatic amino acid family biosynthetic process"/>
    <property type="evidence" value="ECO:0007669"/>
    <property type="project" value="UniProtKB-KW"/>
</dbReference>
<dbReference type="OrthoDB" id="9776868at2"/>
<feature type="binding site" evidence="8">
    <location>
        <position position="108"/>
    </location>
    <ligand>
        <name>shikimate</name>
        <dbReference type="ChEBI" id="CHEBI:36208"/>
    </ligand>
</feature>
<dbReference type="GO" id="GO:0008652">
    <property type="term" value="P:amino acid biosynthetic process"/>
    <property type="evidence" value="ECO:0007669"/>
    <property type="project" value="UniProtKB-KW"/>
</dbReference>
<comment type="caution">
    <text evidence="12">The sequence shown here is derived from an EMBL/GenBank/DDBJ whole genome shotgun (WGS) entry which is preliminary data.</text>
</comment>
<keyword evidence="5 8" id="KW-0560">Oxidoreductase</keyword>
<feature type="active site" description="Proton acceptor" evidence="8">
    <location>
        <position position="72"/>
    </location>
</feature>
<keyword evidence="3 8" id="KW-0028">Amino-acid biosynthesis</keyword>
<evidence type="ECO:0000256" key="3">
    <source>
        <dbReference type="ARBA" id="ARBA00022605"/>
    </source>
</evidence>
<dbReference type="EC" id="1.1.1.25" evidence="2 8"/>
<feature type="domain" description="Quinate/shikimate 5-dehydrogenase/glutamyl-tRNA reductase" evidence="9">
    <location>
        <begin position="124"/>
        <end position="199"/>
    </location>
</feature>
<dbReference type="PANTHER" id="PTHR21089:SF1">
    <property type="entry name" value="BIFUNCTIONAL 3-DEHYDROQUINATE DEHYDRATASE_SHIKIMATE DEHYDROGENASE, CHLOROPLASTIC"/>
    <property type="match status" value="1"/>
</dbReference>
<dbReference type="Pfam" id="PF01488">
    <property type="entry name" value="Shikimate_DH"/>
    <property type="match status" value="1"/>
</dbReference>
<feature type="binding site" evidence="8">
    <location>
        <position position="93"/>
    </location>
    <ligand>
        <name>shikimate</name>
        <dbReference type="ChEBI" id="CHEBI:36208"/>
    </ligand>
</feature>
<dbReference type="InterPro" id="IPR046346">
    <property type="entry name" value="Aminoacid_DH-like_N_sf"/>
</dbReference>
<organism evidence="12 13">
    <name type="scientific">Massilia psychrophila</name>
    <dbReference type="NCBI Taxonomy" id="1603353"/>
    <lineage>
        <taxon>Bacteria</taxon>
        <taxon>Pseudomonadati</taxon>
        <taxon>Pseudomonadota</taxon>
        <taxon>Betaproteobacteria</taxon>
        <taxon>Burkholderiales</taxon>
        <taxon>Oxalobacteraceae</taxon>
        <taxon>Telluria group</taxon>
        <taxon>Massilia</taxon>
    </lineage>
</organism>
<dbReference type="HAMAP" id="MF_00222">
    <property type="entry name" value="Shikimate_DH_AroE"/>
    <property type="match status" value="1"/>
</dbReference>
<keyword evidence="13" id="KW-1185">Reference proteome</keyword>
<evidence type="ECO:0000256" key="7">
    <source>
        <dbReference type="ARBA" id="ARBA00049442"/>
    </source>
</evidence>
<dbReference type="GO" id="GO:0050661">
    <property type="term" value="F:NADP binding"/>
    <property type="evidence" value="ECO:0007669"/>
    <property type="project" value="InterPro"/>
</dbReference>
<evidence type="ECO:0000256" key="2">
    <source>
        <dbReference type="ARBA" id="ARBA00012962"/>
    </source>
</evidence>
<dbReference type="SUPFAM" id="SSF53223">
    <property type="entry name" value="Aminoacid dehydrogenase-like, N-terminal domain"/>
    <property type="match status" value="1"/>
</dbReference>
<dbReference type="InterPro" id="IPR036291">
    <property type="entry name" value="NAD(P)-bd_dom_sf"/>
</dbReference>
<dbReference type="InterPro" id="IPR041121">
    <property type="entry name" value="SDH_C"/>
</dbReference>
<proteinExistence type="inferred from homology"/>
<dbReference type="CDD" id="cd01065">
    <property type="entry name" value="NAD_bind_Shikimate_DH"/>
    <property type="match status" value="1"/>
</dbReference>
<dbReference type="Gene3D" id="3.40.50.10860">
    <property type="entry name" value="Leucine Dehydrogenase, chain A, domain 1"/>
    <property type="match status" value="1"/>
</dbReference>
<feature type="binding site" evidence="8">
    <location>
        <position position="68"/>
    </location>
    <ligand>
        <name>shikimate</name>
        <dbReference type="ChEBI" id="CHEBI:36208"/>
    </ligand>
</feature>
<dbReference type="Pfam" id="PF18317">
    <property type="entry name" value="SDH_C"/>
    <property type="match status" value="1"/>
</dbReference>
<feature type="domain" description="Shikimate dehydrogenase substrate binding N-terminal" evidence="10">
    <location>
        <begin position="13"/>
        <end position="95"/>
    </location>
</feature>
<dbReference type="FunFam" id="3.40.50.10860:FF:000006">
    <property type="entry name" value="Shikimate dehydrogenase (NADP(+))"/>
    <property type="match status" value="1"/>
</dbReference>
<keyword evidence="4 8" id="KW-0521">NADP</keyword>
<feature type="binding site" evidence="8">
    <location>
        <begin position="133"/>
        <end position="137"/>
    </location>
    <ligand>
        <name>NADP(+)</name>
        <dbReference type="ChEBI" id="CHEBI:58349"/>
    </ligand>
</feature>
<dbReference type="Gene3D" id="3.40.50.720">
    <property type="entry name" value="NAD(P)-binding Rossmann-like Domain"/>
    <property type="match status" value="1"/>
</dbReference>
<name>A0A2G8T6T8_9BURK</name>
<dbReference type="Proteomes" id="UP000228593">
    <property type="component" value="Unassembled WGS sequence"/>
</dbReference>
<dbReference type="GO" id="GO:0019632">
    <property type="term" value="P:shikimate metabolic process"/>
    <property type="evidence" value="ECO:0007669"/>
    <property type="project" value="InterPro"/>
</dbReference>
<evidence type="ECO:0000313" key="12">
    <source>
        <dbReference type="EMBL" id="PIL41765.1"/>
    </source>
</evidence>
<feature type="domain" description="SDH C-terminal" evidence="11">
    <location>
        <begin position="244"/>
        <end position="266"/>
    </location>
</feature>